<sequence length="116" mass="12867">MAEDFQIVVENYLERNRNLLDTMSKYQMASSRLSRAITKASTQCGCISLSGKKPEGEPSTAVSGSLCKNCRTVIEKEMGDVLFYLAAICNALDLSIYDVMLKEKKALDLLGNYTLK</sequence>
<gene>
    <name evidence="1" type="ORF">H8693_05260</name>
</gene>
<name>A0A926HVU9_9FIRM</name>
<evidence type="ECO:0000313" key="1">
    <source>
        <dbReference type="EMBL" id="MBC8538339.1"/>
    </source>
</evidence>
<dbReference type="EMBL" id="JACRSS010000002">
    <property type="protein sequence ID" value="MBC8538339.1"/>
    <property type="molecule type" value="Genomic_DNA"/>
</dbReference>
<dbReference type="SUPFAM" id="SSF101386">
    <property type="entry name" value="all-alpha NTP pyrophosphatases"/>
    <property type="match status" value="1"/>
</dbReference>
<reference evidence="1" key="1">
    <citation type="submission" date="2020-08" db="EMBL/GenBank/DDBJ databases">
        <title>Genome public.</title>
        <authorList>
            <person name="Liu C."/>
            <person name="Sun Q."/>
        </authorList>
    </citation>
    <scope>NUCLEOTIDE SEQUENCE</scope>
    <source>
        <strain evidence="1">NSJ-63</strain>
    </source>
</reference>
<proteinExistence type="predicted"/>
<protein>
    <submittedName>
        <fullName evidence="1">DUF1573 domain-containing protein</fullName>
    </submittedName>
</protein>
<dbReference type="AlphaFoldDB" id="A0A926HVU9"/>
<organism evidence="1 2">
    <name type="scientific">Guopingia tenuis</name>
    <dbReference type="NCBI Taxonomy" id="2763656"/>
    <lineage>
        <taxon>Bacteria</taxon>
        <taxon>Bacillati</taxon>
        <taxon>Bacillota</taxon>
        <taxon>Clostridia</taxon>
        <taxon>Christensenellales</taxon>
        <taxon>Christensenellaceae</taxon>
        <taxon>Guopingia</taxon>
    </lineage>
</organism>
<accession>A0A926HVU9</accession>
<evidence type="ECO:0000313" key="2">
    <source>
        <dbReference type="Proteomes" id="UP000617951"/>
    </source>
</evidence>
<keyword evidence="2" id="KW-1185">Reference proteome</keyword>
<comment type="caution">
    <text evidence="1">The sequence shown here is derived from an EMBL/GenBank/DDBJ whole genome shotgun (WGS) entry which is preliminary data.</text>
</comment>
<dbReference type="Proteomes" id="UP000617951">
    <property type="component" value="Unassembled WGS sequence"/>
</dbReference>
<dbReference type="Gene3D" id="1.10.287.1080">
    <property type="entry name" value="MazG-like"/>
    <property type="match status" value="1"/>
</dbReference>